<accession>A0A8H6RIW8</accession>
<dbReference type="InterPro" id="IPR038883">
    <property type="entry name" value="AN11006-like"/>
</dbReference>
<gene>
    <name evidence="2" type="ORF">HII31_05385</name>
</gene>
<dbReference type="PANTHER" id="PTHR42085">
    <property type="entry name" value="F-BOX DOMAIN-CONTAINING PROTEIN"/>
    <property type="match status" value="1"/>
</dbReference>
<evidence type="ECO:0000313" key="2">
    <source>
        <dbReference type="EMBL" id="KAF7193291.1"/>
    </source>
</evidence>
<feature type="domain" description="2EXR" evidence="1">
    <location>
        <begin position="22"/>
        <end position="78"/>
    </location>
</feature>
<dbReference type="InterPro" id="IPR045518">
    <property type="entry name" value="2EXR"/>
</dbReference>
<reference evidence="2" key="1">
    <citation type="submission" date="2020-04" db="EMBL/GenBank/DDBJ databases">
        <title>Draft genome resource of the tomato pathogen Pseudocercospora fuligena.</title>
        <authorList>
            <person name="Zaccaron A."/>
        </authorList>
    </citation>
    <scope>NUCLEOTIDE SEQUENCE</scope>
    <source>
        <strain evidence="2">PF001</strain>
    </source>
</reference>
<name>A0A8H6RIW8_9PEZI</name>
<dbReference type="PANTHER" id="PTHR42085:SF4">
    <property type="entry name" value="F-BOX DOMAIN-CONTAINING PROTEIN"/>
    <property type="match status" value="1"/>
</dbReference>
<dbReference type="EMBL" id="JABCIY010000090">
    <property type="protein sequence ID" value="KAF7193291.1"/>
    <property type="molecule type" value="Genomic_DNA"/>
</dbReference>
<protein>
    <recommendedName>
        <fullName evidence="1">2EXR domain-containing protein</fullName>
    </recommendedName>
</protein>
<sequence length="187" mass="21709">MWLPLLPLPVDTTALTIKEKLCFADLPAELRNEIYSHAIVRREPIMLPYAYQKKSFCEPALLNVCRWIRAEATPMYYASNIFEAPSPPSAHKFLKHLSPEKIARIRHFRPIDLVLPFNANRRWFAALRTNVNRLVDQVGKGALSSEAIYVPMRNESQKAEWCKLRDLEELEIVSQSDGDWSVEWQED</sequence>
<dbReference type="Proteomes" id="UP000660729">
    <property type="component" value="Unassembled WGS sequence"/>
</dbReference>
<dbReference type="AlphaFoldDB" id="A0A8H6RIW8"/>
<evidence type="ECO:0000259" key="1">
    <source>
        <dbReference type="Pfam" id="PF20150"/>
    </source>
</evidence>
<dbReference type="OrthoDB" id="62952at2759"/>
<keyword evidence="3" id="KW-1185">Reference proteome</keyword>
<comment type="caution">
    <text evidence="2">The sequence shown here is derived from an EMBL/GenBank/DDBJ whole genome shotgun (WGS) entry which is preliminary data.</text>
</comment>
<evidence type="ECO:0000313" key="3">
    <source>
        <dbReference type="Proteomes" id="UP000660729"/>
    </source>
</evidence>
<dbReference type="Pfam" id="PF20150">
    <property type="entry name" value="2EXR"/>
    <property type="match status" value="1"/>
</dbReference>
<proteinExistence type="predicted"/>
<organism evidence="2 3">
    <name type="scientific">Pseudocercospora fuligena</name>
    <dbReference type="NCBI Taxonomy" id="685502"/>
    <lineage>
        <taxon>Eukaryota</taxon>
        <taxon>Fungi</taxon>
        <taxon>Dikarya</taxon>
        <taxon>Ascomycota</taxon>
        <taxon>Pezizomycotina</taxon>
        <taxon>Dothideomycetes</taxon>
        <taxon>Dothideomycetidae</taxon>
        <taxon>Mycosphaerellales</taxon>
        <taxon>Mycosphaerellaceae</taxon>
        <taxon>Pseudocercospora</taxon>
    </lineage>
</organism>